<dbReference type="AlphaFoldDB" id="A0A2G4F0Z6"/>
<keyword evidence="1" id="KW-1133">Transmembrane helix</keyword>
<comment type="caution">
    <text evidence="2">The sequence shown here is derived from an EMBL/GenBank/DDBJ whole genome shotgun (WGS) entry which is preliminary data.</text>
</comment>
<dbReference type="RefSeq" id="WP_096828624.1">
    <property type="nucleotide sequence ID" value="NZ_NXIB02000053.1"/>
</dbReference>
<evidence type="ECO:0000313" key="3">
    <source>
        <dbReference type="Proteomes" id="UP000226442"/>
    </source>
</evidence>
<evidence type="ECO:0000313" key="2">
    <source>
        <dbReference type="EMBL" id="PHX55430.1"/>
    </source>
</evidence>
<organism evidence="2 3">
    <name type="scientific">Tychonema bourrellyi FEM_GT703</name>
    <dbReference type="NCBI Taxonomy" id="2040638"/>
    <lineage>
        <taxon>Bacteria</taxon>
        <taxon>Bacillati</taxon>
        <taxon>Cyanobacteriota</taxon>
        <taxon>Cyanophyceae</taxon>
        <taxon>Oscillatoriophycideae</taxon>
        <taxon>Oscillatoriales</taxon>
        <taxon>Microcoleaceae</taxon>
        <taxon>Tychonema</taxon>
    </lineage>
</organism>
<keyword evidence="1" id="KW-0812">Transmembrane</keyword>
<dbReference type="Proteomes" id="UP000226442">
    <property type="component" value="Unassembled WGS sequence"/>
</dbReference>
<gene>
    <name evidence="2" type="ORF">CP500_010840</name>
</gene>
<accession>A0A2G4F0Z6</accession>
<proteinExistence type="predicted"/>
<keyword evidence="3" id="KW-1185">Reference proteome</keyword>
<name>A0A2G4F0Z6_9CYAN</name>
<sequence>MSNLVQRLEITAHPQLEKSLGYRGDNRWIAWRWEPEIDQLICSDGKIVSTGNNLAWLVFLQHDLVQPVLEDYHLAKADRHSLLLDRHSRNLYIGEGTEIQNLLEQPESLVLLTCLDRNTKGDSLRDSFASRKFGETWQQKLAKTTKSDHFRHFINLIPVSIVATLIGALAVGTGMWVVPAAQQKLTQKTAPTSPMSFEANCYLGNSYKFSSHVGSLTGNKELHLIAAYEATSPQDNGNSSKNAIAVKVQRQNKPIILALSAYAPINWNVTIEPGAVIEKIIISGYEKQTISGVGGIPIEEYSYKGTGNSLSEGNFMYQWESTTDSSNSSSIVTKLEQISQTNLTSFQGCYRGTSFVIK</sequence>
<evidence type="ECO:0000256" key="1">
    <source>
        <dbReference type="SAM" id="Phobius"/>
    </source>
</evidence>
<feature type="transmembrane region" description="Helical" evidence="1">
    <location>
        <begin position="153"/>
        <end position="178"/>
    </location>
</feature>
<dbReference type="EMBL" id="NXIB02000053">
    <property type="protein sequence ID" value="PHX55430.1"/>
    <property type="molecule type" value="Genomic_DNA"/>
</dbReference>
<reference evidence="2" key="1">
    <citation type="submission" date="2017-10" db="EMBL/GenBank/DDBJ databases">
        <title>Draft genome sequence of the planktic cyanobacteria Tychonema bourrellyi isolated from alpine lentic freshwater.</title>
        <authorList>
            <person name="Tett A."/>
            <person name="Armanini F."/>
            <person name="Asnicar F."/>
            <person name="Boscaini A."/>
            <person name="Pasolli E."/>
            <person name="Zolfo M."/>
            <person name="Donati C."/>
            <person name="Salmaso N."/>
            <person name="Segata N."/>
        </authorList>
    </citation>
    <scope>NUCLEOTIDE SEQUENCE</scope>
    <source>
        <strain evidence="2">FEM_GT703</strain>
    </source>
</reference>
<dbReference type="OrthoDB" id="444746at2"/>
<keyword evidence="1" id="KW-0472">Membrane</keyword>
<protein>
    <submittedName>
        <fullName evidence="2">Uncharacterized protein</fullName>
    </submittedName>
</protein>